<dbReference type="AlphaFoldDB" id="A0A840DER8"/>
<reference evidence="7 8" key="1">
    <citation type="submission" date="2020-08" db="EMBL/GenBank/DDBJ databases">
        <title>Sequencing the genomes of 1000 actinobacteria strains.</title>
        <authorList>
            <person name="Klenk H.-P."/>
        </authorList>
    </citation>
    <scope>NUCLEOTIDE SEQUENCE [LARGE SCALE GENOMIC DNA]</scope>
    <source>
        <strain evidence="7 8">DSM 27064</strain>
    </source>
</reference>
<dbReference type="InterPro" id="IPR005119">
    <property type="entry name" value="LysR_subst-bd"/>
</dbReference>
<keyword evidence="5" id="KW-0175">Coiled coil</keyword>
<evidence type="ECO:0000256" key="4">
    <source>
        <dbReference type="ARBA" id="ARBA00023163"/>
    </source>
</evidence>
<sequence length="305" mass="33502">MLDIKRLRLLAELSRRGTIAAVASALDLSPSAVSQQLAQLERETGVLLLRKQGRTLTLLEPAKQLVRAAEQMLHDLEAAEAALHATQQELTGSLRLAVFQTALLALVPAALLRLQRQHPKLRIEVVQHEPETGLSETAARAFDLVVAEQYPGHAAAHFSGLDRVSLLQDRIRLALPLTPEFAHVTAITAAAELPWVMEPRGAASRHWAEQACRIAGFEPDIRFETADLQAHVRLIETGNAVALLPGLVRVNAAHQMRLVDLPGDPRRHIFTATRRGAASHPAIQAVRAELQEQSTQIMLQLQQQK</sequence>
<comment type="similarity">
    <text evidence="1">Belongs to the LysR transcriptional regulatory family.</text>
</comment>
<organism evidence="7 8">
    <name type="scientific">Canibacter oris</name>
    <dbReference type="NCBI Taxonomy" id="1365628"/>
    <lineage>
        <taxon>Bacteria</taxon>
        <taxon>Bacillati</taxon>
        <taxon>Actinomycetota</taxon>
        <taxon>Actinomycetes</taxon>
        <taxon>Micrococcales</taxon>
        <taxon>Microbacteriaceae</taxon>
        <taxon>Canibacter</taxon>
    </lineage>
</organism>
<dbReference type="GO" id="GO:0032993">
    <property type="term" value="C:protein-DNA complex"/>
    <property type="evidence" value="ECO:0007669"/>
    <property type="project" value="TreeGrafter"/>
</dbReference>
<dbReference type="GO" id="GO:0003700">
    <property type="term" value="F:DNA-binding transcription factor activity"/>
    <property type="evidence" value="ECO:0007669"/>
    <property type="project" value="InterPro"/>
</dbReference>
<evidence type="ECO:0000259" key="6">
    <source>
        <dbReference type="PROSITE" id="PS50931"/>
    </source>
</evidence>
<dbReference type="InterPro" id="IPR011991">
    <property type="entry name" value="ArsR-like_HTH"/>
</dbReference>
<dbReference type="InterPro" id="IPR036388">
    <property type="entry name" value="WH-like_DNA-bd_sf"/>
</dbReference>
<dbReference type="InterPro" id="IPR000847">
    <property type="entry name" value="LysR_HTH_N"/>
</dbReference>
<dbReference type="PANTHER" id="PTHR30346">
    <property type="entry name" value="TRANSCRIPTIONAL DUAL REGULATOR HCAR-RELATED"/>
    <property type="match status" value="1"/>
</dbReference>
<accession>A0A840DER8</accession>
<dbReference type="PROSITE" id="PS50931">
    <property type="entry name" value="HTH_LYSR"/>
    <property type="match status" value="1"/>
</dbReference>
<dbReference type="SUPFAM" id="SSF46785">
    <property type="entry name" value="Winged helix' DNA-binding domain"/>
    <property type="match status" value="1"/>
</dbReference>
<dbReference type="Gene3D" id="3.40.190.10">
    <property type="entry name" value="Periplasmic binding protein-like II"/>
    <property type="match status" value="2"/>
</dbReference>
<evidence type="ECO:0000256" key="5">
    <source>
        <dbReference type="SAM" id="Coils"/>
    </source>
</evidence>
<comment type="caution">
    <text evidence="7">The sequence shown here is derived from an EMBL/GenBank/DDBJ whole genome shotgun (WGS) entry which is preliminary data.</text>
</comment>
<dbReference type="Pfam" id="PF00126">
    <property type="entry name" value="HTH_1"/>
    <property type="match status" value="1"/>
</dbReference>
<evidence type="ECO:0000256" key="3">
    <source>
        <dbReference type="ARBA" id="ARBA00023125"/>
    </source>
</evidence>
<keyword evidence="2" id="KW-0805">Transcription regulation</keyword>
<evidence type="ECO:0000256" key="1">
    <source>
        <dbReference type="ARBA" id="ARBA00009437"/>
    </source>
</evidence>
<proteinExistence type="inferred from homology"/>
<dbReference type="Gene3D" id="1.10.10.10">
    <property type="entry name" value="Winged helix-like DNA-binding domain superfamily/Winged helix DNA-binding domain"/>
    <property type="match status" value="1"/>
</dbReference>
<feature type="coiled-coil region" evidence="5">
    <location>
        <begin position="62"/>
        <end position="89"/>
    </location>
</feature>
<gene>
    <name evidence="7" type="ORF">F5897_000452</name>
</gene>
<protein>
    <submittedName>
        <fullName evidence="7">DNA-binding transcriptional LysR family regulator</fullName>
    </submittedName>
</protein>
<dbReference type="PANTHER" id="PTHR30346:SF29">
    <property type="entry name" value="LYSR SUBSTRATE-BINDING"/>
    <property type="match status" value="1"/>
</dbReference>
<dbReference type="EMBL" id="JACIFD010000004">
    <property type="protein sequence ID" value="MBB4071160.1"/>
    <property type="molecule type" value="Genomic_DNA"/>
</dbReference>
<keyword evidence="3 7" id="KW-0238">DNA-binding</keyword>
<dbReference type="Pfam" id="PF03466">
    <property type="entry name" value="LysR_substrate"/>
    <property type="match status" value="1"/>
</dbReference>
<dbReference type="Proteomes" id="UP000571183">
    <property type="component" value="Unassembled WGS sequence"/>
</dbReference>
<dbReference type="CDD" id="cd00090">
    <property type="entry name" value="HTH_ARSR"/>
    <property type="match status" value="1"/>
</dbReference>
<keyword evidence="4" id="KW-0804">Transcription</keyword>
<evidence type="ECO:0000313" key="8">
    <source>
        <dbReference type="Proteomes" id="UP000571183"/>
    </source>
</evidence>
<dbReference type="GO" id="GO:0003677">
    <property type="term" value="F:DNA binding"/>
    <property type="evidence" value="ECO:0007669"/>
    <property type="project" value="UniProtKB-KW"/>
</dbReference>
<keyword evidence="8" id="KW-1185">Reference proteome</keyword>
<dbReference type="SUPFAM" id="SSF53850">
    <property type="entry name" value="Periplasmic binding protein-like II"/>
    <property type="match status" value="1"/>
</dbReference>
<name>A0A840DER8_9MICO</name>
<dbReference type="InterPro" id="IPR036390">
    <property type="entry name" value="WH_DNA-bd_sf"/>
</dbReference>
<evidence type="ECO:0000313" key="7">
    <source>
        <dbReference type="EMBL" id="MBB4071160.1"/>
    </source>
</evidence>
<dbReference type="RefSeq" id="WP_183304333.1">
    <property type="nucleotide sequence ID" value="NZ_JACIFD010000004.1"/>
</dbReference>
<feature type="domain" description="HTH lysR-type" evidence="6">
    <location>
        <begin position="2"/>
        <end position="59"/>
    </location>
</feature>
<evidence type="ECO:0000256" key="2">
    <source>
        <dbReference type="ARBA" id="ARBA00023015"/>
    </source>
</evidence>